<keyword evidence="2" id="KW-1185">Reference proteome</keyword>
<name>A0A835YFK9_9CHLO</name>
<dbReference type="AlphaFoldDB" id="A0A835YFK9"/>
<evidence type="ECO:0000313" key="2">
    <source>
        <dbReference type="Proteomes" id="UP000612055"/>
    </source>
</evidence>
<sequence>MSQDDLGAIRQAVTAWHEKLLAHPATSGCLANDERHSKGDSVVAERVTVAADALVVPTGSCVPIRIRYRAYNKRL</sequence>
<comment type="caution">
    <text evidence="1">The sequence shown here is derived from an EMBL/GenBank/DDBJ whole genome shotgun (WGS) entry which is preliminary data.</text>
</comment>
<organism evidence="1 2">
    <name type="scientific">Edaphochlamys debaryana</name>
    <dbReference type="NCBI Taxonomy" id="47281"/>
    <lineage>
        <taxon>Eukaryota</taxon>
        <taxon>Viridiplantae</taxon>
        <taxon>Chlorophyta</taxon>
        <taxon>core chlorophytes</taxon>
        <taxon>Chlorophyceae</taxon>
        <taxon>CS clade</taxon>
        <taxon>Chlamydomonadales</taxon>
        <taxon>Chlamydomonadales incertae sedis</taxon>
        <taxon>Edaphochlamys</taxon>
    </lineage>
</organism>
<dbReference type="Proteomes" id="UP000612055">
    <property type="component" value="Unassembled WGS sequence"/>
</dbReference>
<evidence type="ECO:0000313" key="1">
    <source>
        <dbReference type="EMBL" id="KAG2500318.1"/>
    </source>
</evidence>
<reference evidence="1" key="1">
    <citation type="journal article" date="2020" name="bioRxiv">
        <title>Comparative genomics of Chlamydomonas.</title>
        <authorList>
            <person name="Craig R.J."/>
            <person name="Hasan A.R."/>
            <person name="Ness R.W."/>
            <person name="Keightley P.D."/>
        </authorList>
    </citation>
    <scope>NUCLEOTIDE SEQUENCE</scope>
    <source>
        <strain evidence="1">CCAP 11/70</strain>
    </source>
</reference>
<dbReference type="EMBL" id="JAEHOE010000004">
    <property type="protein sequence ID" value="KAG2500318.1"/>
    <property type="molecule type" value="Genomic_DNA"/>
</dbReference>
<accession>A0A835YFK9</accession>
<proteinExistence type="predicted"/>
<gene>
    <name evidence="1" type="ORF">HYH03_001894</name>
</gene>
<protein>
    <submittedName>
        <fullName evidence="1">Uncharacterized protein</fullName>
    </submittedName>
</protein>